<reference evidence="2" key="1">
    <citation type="submission" date="2020-03" db="EMBL/GenBank/DDBJ databases">
        <title>A high-quality chromosome-level genome assembly of a woody plant with both climbing and erect habits, Rhamnella rubrinervis.</title>
        <authorList>
            <person name="Lu Z."/>
            <person name="Yang Y."/>
            <person name="Zhu X."/>
            <person name="Sun Y."/>
        </authorList>
    </citation>
    <scope>NUCLEOTIDE SEQUENCE</scope>
    <source>
        <strain evidence="2">BYM</strain>
        <tissue evidence="2">Leaf</tissue>
    </source>
</reference>
<dbReference type="GO" id="GO:0005615">
    <property type="term" value="C:extracellular space"/>
    <property type="evidence" value="ECO:0007669"/>
    <property type="project" value="TreeGrafter"/>
</dbReference>
<evidence type="ECO:0000313" key="3">
    <source>
        <dbReference type="Proteomes" id="UP000796880"/>
    </source>
</evidence>
<dbReference type="PANTHER" id="PTHR11954:SF42">
    <property type="entry name" value="TAUTOMERASE_MIF SUPERFAMILY PROTEIN"/>
    <property type="match status" value="1"/>
</dbReference>
<evidence type="ECO:0000256" key="1">
    <source>
        <dbReference type="ARBA" id="ARBA00005851"/>
    </source>
</evidence>
<dbReference type="InterPro" id="IPR001398">
    <property type="entry name" value="Macrophage_inhib_fac"/>
</dbReference>
<dbReference type="AlphaFoldDB" id="A0A8K0E0B1"/>
<name>A0A8K0E0B1_9ROSA</name>
<dbReference type="SUPFAM" id="SSF55331">
    <property type="entry name" value="Tautomerase/MIF"/>
    <property type="match status" value="1"/>
</dbReference>
<dbReference type="GO" id="GO:0050178">
    <property type="term" value="F:phenylpyruvate tautomerase activity"/>
    <property type="evidence" value="ECO:0007669"/>
    <property type="project" value="TreeGrafter"/>
</dbReference>
<dbReference type="Gene3D" id="3.30.429.10">
    <property type="entry name" value="Macrophage Migration Inhibitory Factor"/>
    <property type="match status" value="1"/>
</dbReference>
<proteinExistence type="inferred from homology"/>
<gene>
    <name evidence="2" type="ORF">FNV43_RR20399</name>
</gene>
<keyword evidence="3" id="KW-1185">Reference proteome</keyword>
<dbReference type="EMBL" id="VOIH02000009">
    <property type="protein sequence ID" value="KAF3437643.1"/>
    <property type="molecule type" value="Genomic_DNA"/>
</dbReference>
<accession>A0A8K0E0B1</accession>
<dbReference type="Proteomes" id="UP000796880">
    <property type="component" value="Unassembled WGS sequence"/>
</dbReference>
<dbReference type="OrthoDB" id="255819at2759"/>
<sequence>MQYVMVVLKGSVPMSFGGTEQPAAYGELVSIGGLNPDVHKKQSAAIAYILETKLSMPKSRYFLKFYDTKASLFGFPKLLIDGSLSCIQSSHFILPVCLGPSKSRICTVFTCFTPELDHIISNGFTPRGFVEKEMGLRSRPGTALGVDQWAWRLVGQSL</sequence>
<dbReference type="PANTHER" id="PTHR11954">
    <property type="entry name" value="D-DOPACHROME DECARBOXYLASE"/>
    <property type="match status" value="1"/>
</dbReference>
<comment type="similarity">
    <text evidence="1">Belongs to the MIF family.</text>
</comment>
<dbReference type="Pfam" id="PF01187">
    <property type="entry name" value="MIF"/>
    <property type="match status" value="1"/>
</dbReference>
<evidence type="ECO:0000313" key="2">
    <source>
        <dbReference type="EMBL" id="KAF3437643.1"/>
    </source>
</evidence>
<organism evidence="2 3">
    <name type="scientific">Rhamnella rubrinervis</name>
    <dbReference type="NCBI Taxonomy" id="2594499"/>
    <lineage>
        <taxon>Eukaryota</taxon>
        <taxon>Viridiplantae</taxon>
        <taxon>Streptophyta</taxon>
        <taxon>Embryophyta</taxon>
        <taxon>Tracheophyta</taxon>
        <taxon>Spermatophyta</taxon>
        <taxon>Magnoliopsida</taxon>
        <taxon>eudicotyledons</taxon>
        <taxon>Gunneridae</taxon>
        <taxon>Pentapetalae</taxon>
        <taxon>rosids</taxon>
        <taxon>fabids</taxon>
        <taxon>Rosales</taxon>
        <taxon>Rhamnaceae</taxon>
        <taxon>rhamnoid group</taxon>
        <taxon>Rhamneae</taxon>
        <taxon>Rhamnella</taxon>
    </lineage>
</organism>
<comment type="caution">
    <text evidence="2">The sequence shown here is derived from an EMBL/GenBank/DDBJ whole genome shotgun (WGS) entry which is preliminary data.</text>
</comment>
<dbReference type="InterPro" id="IPR014347">
    <property type="entry name" value="Tautomerase/MIF_sf"/>
</dbReference>
<protein>
    <submittedName>
        <fullName evidence="2">Uncharacterized protein</fullName>
    </submittedName>
</protein>